<proteinExistence type="predicted"/>
<evidence type="ECO:0000313" key="1">
    <source>
        <dbReference type="EMBL" id="RIA87736.1"/>
    </source>
</evidence>
<comment type="caution">
    <text evidence="1">The sequence shown here is derived from an EMBL/GenBank/DDBJ whole genome shotgun (WGS) entry which is preliminary data.</text>
</comment>
<organism evidence="1 2">
    <name type="scientific">Glomus cerebriforme</name>
    <dbReference type="NCBI Taxonomy" id="658196"/>
    <lineage>
        <taxon>Eukaryota</taxon>
        <taxon>Fungi</taxon>
        <taxon>Fungi incertae sedis</taxon>
        <taxon>Mucoromycota</taxon>
        <taxon>Glomeromycotina</taxon>
        <taxon>Glomeromycetes</taxon>
        <taxon>Glomerales</taxon>
        <taxon>Glomeraceae</taxon>
        <taxon>Glomus</taxon>
    </lineage>
</organism>
<dbReference type="AlphaFoldDB" id="A0A397ST10"/>
<dbReference type="OrthoDB" id="2428192at2759"/>
<gene>
    <name evidence="1" type="ORF">C1645_827379</name>
</gene>
<dbReference type="EMBL" id="QKYT01000295">
    <property type="protein sequence ID" value="RIA87736.1"/>
    <property type="molecule type" value="Genomic_DNA"/>
</dbReference>
<protein>
    <submittedName>
        <fullName evidence="1">Uncharacterized protein</fullName>
    </submittedName>
</protein>
<reference evidence="1 2" key="1">
    <citation type="submission" date="2018-06" db="EMBL/GenBank/DDBJ databases">
        <title>Comparative genomics reveals the genomic features of Rhizophagus irregularis, R. cerebriforme, R. diaphanum and Gigaspora rosea, and their symbiotic lifestyle signature.</title>
        <authorList>
            <person name="Morin E."/>
            <person name="San Clemente H."/>
            <person name="Chen E.C.H."/>
            <person name="De La Providencia I."/>
            <person name="Hainaut M."/>
            <person name="Kuo A."/>
            <person name="Kohler A."/>
            <person name="Murat C."/>
            <person name="Tang N."/>
            <person name="Roy S."/>
            <person name="Loubradou J."/>
            <person name="Henrissat B."/>
            <person name="Grigoriev I.V."/>
            <person name="Corradi N."/>
            <person name="Roux C."/>
            <person name="Martin F.M."/>
        </authorList>
    </citation>
    <scope>NUCLEOTIDE SEQUENCE [LARGE SCALE GENOMIC DNA]</scope>
    <source>
        <strain evidence="1 2">DAOM 227022</strain>
    </source>
</reference>
<name>A0A397ST10_9GLOM</name>
<evidence type="ECO:0000313" key="2">
    <source>
        <dbReference type="Proteomes" id="UP000265703"/>
    </source>
</evidence>
<dbReference type="Proteomes" id="UP000265703">
    <property type="component" value="Unassembled WGS sequence"/>
</dbReference>
<keyword evidence="2" id="KW-1185">Reference proteome</keyword>
<sequence length="98" mass="11507">MALISTYVGEFVNTFRSLVDNRTLNNYIVESDDELHESDLAYLYGVLDKTKELLEESCNKPKGHLWLKIWPNFKLLDEPTILLFLWIMMMFFQESPSG</sequence>
<accession>A0A397ST10</accession>